<organism evidence="1">
    <name type="scientific">Arundo donax</name>
    <name type="common">Giant reed</name>
    <name type="synonym">Donax arundinaceus</name>
    <dbReference type="NCBI Taxonomy" id="35708"/>
    <lineage>
        <taxon>Eukaryota</taxon>
        <taxon>Viridiplantae</taxon>
        <taxon>Streptophyta</taxon>
        <taxon>Embryophyta</taxon>
        <taxon>Tracheophyta</taxon>
        <taxon>Spermatophyta</taxon>
        <taxon>Magnoliopsida</taxon>
        <taxon>Liliopsida</taxon>
        <taxon>Poales</taxon>
        <taxon>Poaceae</taxon>
        <taxon>PACMAD clade</taxon>
        <taxon>Arundinoideae</taxon>
        <taxon>Arundineae</taxon>
        <taxon>Arundo</taxon>
    </lineage>
</organism>
<sequence length="60" mass="6894">MGDISNLVQPDVKCLFAEFLCTNLINKGLQNQKLSLDLFHAMLKICQYRCYFSHLCANLL</sequence>
<dbReference type="AlphaFoldDB" id="A0A0A9C128"/>
<accession>A0A0A9C128</accession>
<proteinExistence type="predicted"/>
<reference evidence="1" key="1">
    <citation type="submission" date="2014-09" db="EMBL/GenBank/DDBJ databases">
        <authorList>
            <person name="Magalhaes I.L.F."/>
            <person name="Oliveira U."/>
            <person name="Santos F.R."/>
            <person name="Vidigal T.H.D.A."/>
            <person name="Brescovit A.D."/>
            <person name="Santos A.J."/>
        </authorList>
    </citation>
    <scope>NUCLEOTIDE SEQUENCE</scope>
    <source>
        <tissue evidence="1">Shoot tissue taken approximately 20 cm above the soil surface</tissue>
    </source>
</reference>
<evidence type="ECO:0000313" key="1">
    <source>
        <dbReference type="EMBL" id="JAD70009.1"/>
    </source>
</evidence>
<reference evidence="1" key="2">
    <citation type="journal article" date="2015" name="Data Brief">
        <title>Shoot transcriptome of the giant reed, Arundo donax.</title>
        <authorList>
            <person name="Barrero R.A."/>
            <person name="Guerrero F.D."/>
            <person name="Moolhuijzen P."/>
            <person name="Goolsby J.A."/>
            <person name="Tidwell J."/>
            <person name="Bellgard S.E."/>
            <person name="Bellgard M.I."/>
        </authorList>
    </citation>
    <scope>NUCLEOTIDE SEQUENCE</scope>
    <source>
        <tissue evidence="1">Shoot tissue taken approximately 20 cm above the soil surface</tissue>
    </source>
</reference>
<dbReference type="EMBL" id="GBRH01227886">
    <property type="protein sequence ID" value="JAD70009.1"/>
    <property type="molecule type" value="Transcribed_RNA"/>
</dbReference>
<protein>
    <submittedName>
        <fullName evidence="1">Uncharacterized protein</fullName>
    </submittedName>
</protein>
<name>A0A0A9C128_ARUDO</name>